<dbReference type="RefSeq" id="WP_014624474.1">
    <property type="nucleotide sequence ID" value="NC_017583.1"/>
</dbReference>
<dbReference type="InterPro" id="IPR002528">
    <property type="entry name" value="MATE_fam"/>
</dbReference>
<dbReference type="STRING" id="869211.Spith_0822"/>
<keyword evidence="3" id="KW-1003">Cell membrane</keyword>
<keyword evidence="5 7" id="KW-1133">Transmembrane helix</keyword>
<evidence type="ECO:0000256" key="1">
    <source>
        <dbReference type="ARBA" id="ARBA00004651"/>
    </source>
</evidence>
<keyword evidence="2" id="KW-0813">Transport</keyword>
<dbReference type="CDD" id="cd13134">
    <property type="entry name" value="MATE_like_8"/>
    <property type="match status" value="1"/>
</dbReference>
<feature type="transmembrane region" description="Helical" evidence="7">
    <location>
        <begin position="163"/>
        <end position="182"/>
    </location>
</feature>
<evidence type="ECO:0000256" key="4">
    <source>
        <dbReference type="ARBA" id="ARBA00022692"/>
    </source>
</evidence>
<comment type="subcellular location">
    <subcellularLocation>
        <location evidence="1">Cell membrane</location>
        <topology evidence="1">Multi-pass membrane protein</topology>
    </subcellularLocation>
</comment>
<gene>
    <name evidence="8" type="ordered locus">Spith_0822</name>
</gene>
<keyword evidence="9" id="KW-1185">Reference proteome</keyword>
<evidence type="ECO:0000256" key="5">
    <source>
        <dbReference type="ARBA" id="ARBA00022989"/>
    </source>
</evidence>
<dbReference type="GO" id="GO:0015297">
    <property type="term" value="F:antiporter activity"/>
    <property type="evidence" value="ECO:0007669"/>
    <property type="project" value="InterPro"/>
</dbReference>
<keyword evidence="4 7" id="KW-0812">Transmembrane</keyword>
<dbReference type="PANTHER" id="PTHR42925:SF1">
    <property type="entry name" value="VIRULENCE FACTOR MVIN"/>
    <property type="match status" value="1"/>
</dbReference>
<proteinExistence type="predicted"/>
<dbReference type="GO" id="GO:0042910">
    <property type="term" value="F:xenobiotic transmembrane transporter activity"/>
    <property type="evidence" value="ECO:0007669"/>
    <property type="project" value="InterPro"/>
</dbReference>
<evidence type="ECO:0000256" key="3">
    <source>
        <dbReference type="ARBA" id="ARBA00022475"/>
    </source>
</evidence>
<feature type="transmembrane region" description="Helical" evidence="7">
    <location>
        <begin position="194"/>
        <end position="214"/>
    </location>
</feature>
<evidence type="ECO:0000256" key="7">
    <source>
        <dbReference type="SAM" id="Phobius"/>
    </source>
</evidence>
<evidence type="ECO:0000313" key="8">
    <source>
        <dbReference type="EMBL" id="AEJ61097.1"/>
    </source>
</evidence>
<feature type="transmembrane region" description="Helical" evidence="7">
    <location>
        <begin position="131"/>
        <end position="151"/>
    </location>
</feature>
<dbReference type="PIRSF" id="PIRSF006603">
    <property type="entry name" value="DinF"/>
    <property type="match status" value="1"/>
</dbReference>
<dbReference type="Proteomes" id="UP000007254">
    <property type="component" value="Chromosome"/>
</dbReference>
<dbReference type="KEGG" id="stq:Spith_0822"/>
<dbReference type="AlphaFoldDB" id="G0GBL9"/>
<feature type="transmembrane region" description="Helical" evidence="7">
    <location>
        <begin position="93"/>
        <end position="111"/>
    </location>
</feature>
<feature type="transmembrane region" description="Helical" evidence="7">
    <location>
        <begin position="357"/>
        <end position="378"/>
    </location>
</feature>
<feature type="transmembrane region" description="Helical" evidence="7">
    <location>
        <begin position="50"/>
        <end position="73"/>
    </location>
</feature>
<protein>
    <submittedName>
        <fullName evidence="8">MATE efflux family protein</fullName>
    </submittedName>
</protein>
<dbReference type="InterPro" id="IPR048279">
    <property type="entry name" value="MdtK-like"/>
</dbReference>
<feature type="transmembrane region" description="Helical" evidence="7">
    <location>
        <begin position="315"/>
        <end position="336"/>
    </location>
</feature>
<evidence type="ECO:0000256" key="6">
    <source>
        <dbReference type="ARBA" id="ARBA00023136"/>
    </source>
</evidence>
<dbReference type="OrthoDB" id="62420at2"/>
<dbReference type="Pfam" id="PF01554">
    <property type="entry name" value="MatE"/>
    <property type="match status" value="2"/>
</dbReference>
<evidence type="ECO:0000256" key="2">
    <source>
        <dbReference type="ARBA" id="ARBA00022448"/>
    </source>
</evidence>
<dbReference type="EMBL" id="CP002903">
    <property type="protein sequence ID" value="AEJ61097.1"/>
    <property type="molecule type" value="Genomic_DNA"/>
</dbReference>
<reference evidence="8 9" key="1">
    <citation type="submission" date="2011-06" db="EMBL/GenBank/DDBJ databases">
        <title>The complete genome of Spirochaeta thermophila DSM 6578.</title>
        <authorList>
            <consortium name="US DOE Joint Genome Institute (JGI-PGF)"/>
            <person name="Lucas S."/>
            <person name="Lapidus A."/>
            <person name="Bruce D."/>
            <person name="Goodwin L."/>
            <person name="Pitluck S."/>
            <person name="Peters L."/>
            <person name="Kyrpides N."/>
            <person name="Mavromatis K."/>
            <person name="Ivanova N."/>
            <person name="Mikailova N."/>
            <person name="Pagani I."/>
            <person name="Chertkov O."/>
            <person name="Detter J.C."/>
            <person name="Tapia R."/>
            <person name="Han C."/>
            <person name="Land M."/>
            <person name="Hauser L."/>
            <person name="Markowitz V."/>
            <person name="Cheng J.-F."/>
            <person name="Hugenholtz P."/>
            <person name="Woyke T."/>
            <person name="Wu D."/>
            <person name="Spring S."/>
            <person name="Merkhoffer B."/>
            <person name="Schneider S."/>
            <person name="Klenk H.-P."/>
            <person name="Eisen J.A."/>
        </authorList>
    </citation>
    <scope>NUCLEOTIDE SEQUENCE [LARGE SCALE GENOMIC DNA]</scope>
    <source>
        <strain evidence="9">ATCC 700085 / DSM 6578 / Z-1203</strain>
    </source>
</reference>
<accession>G0GBL9</accession>
<feature type="transmembrane region" description="Helical" evidence="7">
    <location>
        <begin position="384"/>
        <end position="412"/>
    </location>
</feature>
<dbReference type="InterPro" id="IPR047135">
    <property type="entry name" value="YsiQ"/>
</dbReference>
<evidence type="ECO:0000313" key="9">
    <source>
        <dbReference type="Proteomes" id="UP000007254"/>
    </source>
</evidence>
<dbReference type="HOGENOM" id="CLU_012893_5_3_12"/>
<sequence length="454" mass="49620">MTSTAVKRSITLAGLAWPIMIETALRTTLSSVDTFMLAHYADEAAAAVGMVQQFVFFVMLIYMMGGTGASILISQHLGAGDERTAAEIGRTALLFNVVVGLILSLGLRLTVDPLITSLRVDPVVGEYAKEYLYVYFSCSVFQAVSLLLASIVRSHGYSSLPMYVNFGANLLNVVGNYLVLFGPGGFPVLGVKGVALSTVISQAAGMMVMLLTVLRRRDLNFFQEGSFIPVRWKHVRNILRIGGPSAGENLSYNLAQMALLYFITPMGTAAIASYTYTVNISRFSFIISLSLGRASQILVGHRIGAGENDRAFQEVLRTTVVAMLSSLVVMGTIALFRGPVIRLLTDDPEIIRITSGLLVWAVILEFGRPINLVVISALKGAGDAVFPVIMGILMMWGISVTGAWFFGVFLSWGMGGIWLGKLLDEWFRGFVMIGRWVSRRWEGRSFVEREYETA</sequence>
<keyword evidence="6 7" id="KW-0472">Membrane</keyword>
<feature type="transmembrane region" description="Helical" evidence="7">
    <location>
        <begin position="258"/>
        <end position="276"/>
    </location>
</feature>
<name>G0GBL9_WINT7</name>
<dbReference type="PANTHER" id="PTHR42925">
    <property type="entry name" value="MULTIDRUG AND TOXIN EFFLUX PROTEIN MATE FAMILY"/>
    <property type="match status" value="1"/>
</dbReference>
<dbReference type="GO" id="GO:0005886">
    <property type="term" value="C:plasma membrane"/>
    <property type="evidence" value="ECO:0007669"/>
    <property type="project" value="UniProtKB-SubCell"/>
</dbReference>
<organism evidence="8 9">
    <name type="scientific">Winmispira thermophila (strain ATCC 700085 / DSM 6578 / Z-1203)</name>
    <name type="common">Spirochaeta thermophila</name>
    <dbReference type="NCBI Taxonomy" id="869211"/>
    <lineage>
        <taxon>Bacteria</taxon>
        <taxon>Pseudomonadati</taxon>
        <taxon>Spirochaetota</taxon>
        <taxon>Spirochaetia</taxon>
        <taxon>Winmispirales</taxon>
        <taxon>Winmispiraceae</taxon>
        <taxon>Winmispira</taxon>
    </lineage>
</organism>
<dbReference type="NCBIfam" id="TIGR00797">
    <property type="entry name" value="matE"/>
    <property type="match status" value="1"/>
</dbReference>